<dbReference type="InterPro" id="IPR050388">
    <property type="entry name" value="ABC_Ni/Peptide_Import"/>
</dbReference>
<dbReference type="Pfam" id="PF00005">
    <property type="entry name" value="ABC_tran"/>
    <property type="match status" value="2"/>
</dbReference>
<dbReference type="SUPFAM" id="SSF52540">
    <property type="entry name" value="P-loop containing nucleoside triphosphate hydrolases"/>
    <property type="match status" value="2"/>
</dbReference>
<feature type="compositionally biased region" description="Polar residues" evidence="8">
    <location>
        <begin position="1"/>
        <end position="13"/>
    </location>
</feature>
<dbReference type="Pfam" id="PF08352">
    <property type="entry name" value="oligo_HPY"/>
    <property type="match status" value="1"/>
</dbReference>
<keyword evidence="3" id="KW-0813">Transport</keyword>
<evidence type="ECO:0000313" key="10">
    <source>
        <dbReference type="EMBL" id="MCK9878610.1"/>
    </source>
</evidence>
<dbReference type="PROSITE" id="PS00211">
    <property type="entry name" value="ABC_TRANSPORTER_1"/>
    <property type="match status" value="1"/>
</dbReference>
<dbReference type="Gene3D" id="3.40.50.300">
    <property type="entry name" value="P-loop containing nucleotide triphosphate hydrolases"/>
    <property type="match status" value="2"/>
</dbReference>
<reference evidence="10 11" key="1">
    <citation type="submission" date="2022-04" db="EMBL/GenBank/DDBJ databases">
        <title>Genome diversity in the genus Frankia.</title>
        <authorList>
            <person name="Carlos-Shanley C."/>
            <person name="Hahn D."/>
        </authorList>
    </citation>
    <scope>NUCLEOTIDE SEQUENCE [LARGE SCALE GENOMIC DNA]</scope>
    <source>
        <strain evidence="10 11">Ag45/Mut15</strain>
    </source>
</reference>
<dbReference type="RefSeq" id="WP_248826700.1">
    <property type="nucleotide sequence ID" value="NZ_JALKFT010000038.1"/>
</dbReference>
<keyword evidence="6 10" id="KW-0067">ATP-binding</keyword>
<proteinExistence type="inferred from homology"/>
<evidence type="ECO:0000256" key="7">
    <source>
        <dbReference type="ARBA" id="ARBA00023136"/>
    </source>
</evidence>
<comment type="caution">
    <text evidence="10">The sequence shown here is derived from an EMBL/GenBank/DDBJ whole genome shotgun (WGS) entry which is preliminary data.</text>
</comment>
<dbReference type="InterPro" id="IPR003439">
    <property type="entry name" value="ABC_transporter-like_ATP-bd"/>
</dbReference>
<evidence type="ECO:0000256" key="1">
    <source>
        <dbReference type="ARBA" id="ARBA00004202"/>
    </source>
</evidence>
<dbReference type="PANTHER" id="PTHR43297:SF2">
    <property type="entry name" value="DIPEPTIDE TRANSPORT ATP-BINDING PROTEIN DPPD"/>
    <property type="match status" value="1"/>
</dbReference>
<dbReference type="Proteomes" id="UP001201873">
    <property type="component" value="Unassembled WGS sequence"/>
</dbReference>
<evidence type="ECO:0000256" key="8">
    <source>
        <dbReference type="SAM" id="MobiDB-lite"/>
    </source>
</evidence>
<evidence type="ECO:0000259" key="9">
    <source>
        <dbReference type="PROSITE" id="PS50893"/>
    </source>
</evidence>
<evidence type="ECO:0000256" key="3">
    <source>
        <dbReference type="ARBA" id="ARBA00022448"/>
    </source>
</evidence>
<feature type="region of interest" description="Disordered" evidence="8">
    <location>
        <begin position="1"/>
        <end position="26"/>
    </location>
</feature>
<keyword evidence="4" id="KW-1003">Cell membrane</keyword>
<dbReference type="CDD" id="cd03257">
    <property type="entry name" value="ABC_NikE_OppD_transporters"/>
    <property type="match status" value="2"/>
</dbReference>
<gene>
    <name evidence="10" type="ORF">MXD59_23075</name>
</gene>
<dbReference type="GO" id="GO:0005524">
    <property type="term" value="F:ATP binding"/>
    <property type="evidence" value="ECO:0007669"/>
    <property type="project" value="UniProtKB-KW"/>
</dbReference>
<accession>A0ABT0K493</accession>
<comment type="similarity">
    <text evidence="2">Belongs to the ABC transporter superfamily.</text>
</comment>
<evidence type="ECO:0000256" key="6">
    <source>
        <dbReference type="ARBA" id="ARBA00022840"/>
    </source>
</evidence>
<name>A0ABT0K493_9ACTN</name>
<dbReference type="NCBIfam" id="NF008453">
    <property type="entry name" value="PRK11308.1"/>
    <property type="match status" value="2"/>
</dbReference>
<evidence type="ECO:0000256" key="2">
    <source>
        <dbReference type="ARBA" id="ARBA00005417"/>
    </source>
</evidence>
<keyword evidence="5" id="KW-0547">Nucleotide-binding</keyword>
<evidence type="ECO:0000256" key="5">
    <source>
        <dbReference type="ARBA" id="ARBA00022741"/>
    </source>
</evidence>
<dbReference type="InterPro" id="IPR017871">
    <property type="entry name" value="ABC_transporter-like_CS"/>
</dbReference>
<feature type="domain" description="ABC transporter" evidence="9">
    <location>
        <begin position="378"/>
        <end position="624"/>
    </location>
</feature>
<keyword evidence="7" id="KW-0472">Membrane</keyword>
<dbReference type="PROSITE" id="PS50893">
    <property type="entry name" value="ABC_TRANSPORTER_2"/>
    <property type="match status" value="2"/>
</dbReference>
<dbReference type="EMBL" id="JALKFT010000038">
    <property type="protein sequence ID" value="MCK9878610.1"/>
    <property type="molecule type" value="Genomic_DNA"/>
</dbReference>
<dbReference type="InterPro" id="IPR003593">
    <property type="entry name" value="AAA+_ATPase"/>
</dbReference>
<evidence type="ECO:0000256" key="4">
    <source>
        <dbReference type="ARBA" id="ARBA00022475"/>
    </source>
</evidence>
<sequence>MTTTSASDPSLTARTAAVGEPPSGGDGRGLVVDGLAVTFDTGGQSVPAVRGVSFGIEAGQTLALVGESGSGKSVVARTIIGLTGGRSTVAVRELSFDGQDLTALREAQWRTVRGGRIALILQDALVSLDPMRTIAAEITEVLRLHRTVRRDQYDERVRQLLTDVGIPDPRRRARQRPHELSGGLRQRALIAAALAAGPRLLIADEPTTALDVTLQVQVLDLLGRLTDTGVSLLLISHDLTVVARLADRIAVMYAGRIVEHGPADQVLGDARHPYTRALLGAVPSARTRGTRLSVGRATDLTLTGPGCPYAARCPAADDHCGTHEPALTEIAPGQSVACWHPTPGTAHPPLVGLPAPAVPAAVAATVPRPVPAGEEPLLRADGLGRRFRSPDGTWQSAARDVTFELRAGQTLGIVGESGSGKTTTARIVLGALRPDEGTVHFAGRLWNGPDVAESARRAHRRRIQAVHQDPLSSFDPRFTVARLVAEAVAVAGVPRGAARRARVVELLDTVGLSARLLERRPLELSGGQRQRVALARAMAPGPDLLVCDEPVSALDVSIQAQILDLLADLQAEFGLALLFISHDLGVIGHVSEHILVMRGGLVVEAGPAEGLLAAPAHDYTRELLAAGTLR</sequence>
<dbReference type="NCBIfam" id="NF007739">
    <property type="entry name" value="PRK10419.1"/>
    <property type="match status" value="2"/>
</dbReference>
<dbReference type="InterPro" id="IPR027417">
    <property type="entry name" value="P-loop_NTPase"/>
</dbReference>
<protein>
    <submittedName>
        <fullName evidence="10">ABC transporter ATP-binding protein</fullName>
    </submittedName>
</protein>
<dbReference type="PANTHER" id="PTHR43297">
    <property type="entry name" value="OLIGOPEPTIDE TRANSPORT ATP-BINDING PROTEIN APPD"/>
    <property type="match status" value="1"/>
</dbReference>
<comment type="subcellular location">
    <subcellularLocation>
        <location evidence="1">Cell membrane</location>
        <topology evidence="1">Peripheral membrane protein</topology>
    </subcellularLocation>
</comment>
<keyword evidence="11" id="KW-1185">Reference proteome</keyword>
<dbReference type="InterPro" id="IPR013563">
    <property type="entry name" value="Oligopep_ABC_C"/>
</dbReference>
<dbReference type="NCBIfam" id="TIGR01727">
    <property type="entry name" value="oligo_HPY"/>
    <property type="match status" value="1"/>
</dbReference>
<evidence type="ECO:0000313" key="11">
    <source>
        <dbReference type="Proteomes" id="UP001201873"/>
    </source>
</evidence>
<feature type="domain" description="ABC transporter" evidence="9">
    <location>
        <begin position="30"/>
        <end position="279"/>
    </location>
</feature>
<dbReference type="SMART" id="SM00382">
    <property type="entry name" value="AAA"/>
    <property type="match status" value="2"/>
</dbReference>
<organism evidence="10 11">
    <name type="scientific">Frankia umida</name>
    <dbReference type="NCBI Taxonomy" id="573489"/>
    <lineage>
        <taxon>Bacteria</taxon>
        <taxon>Bacillati</taxon>
        <taxon>Actinomycetota</taxon>
        <taxon>Actinomycetes</taxon>
        <taxon>Frankiales</taxon>
        <taxon>Frankiaceae</taxon>
        <taxon>Frankia</taxon>
    </lineage>
</organism>